<name>A0ABY7FN12_MYAAR</name>
<sequence length="136" mass="14818">MKKSVSFGLSREGTSWQKRNILETALTLDNGEIRVFETTAQINDVTKSNFVELSKVDSELHSNDIGVSNIVAESPQKLAVNMSDRAANDKCAENYLVNGGTINLSRAQMKIPKSPSCSSIVCTTFSSAFTDTHVKT</sequence>
<gene>
    <name evidence="1" type="ORF">MAR_016090</name>
</gene>
<dbReference type="Proteomes" id="UP001164746">
    <property type="component" value="Chromosome 12"/>
</dbReference>
<accession>A0ABY7FN12</accession>
<protein>
    <submittedName>
        <fullName evidence="1">Uncharacterized protein</fullName>
    </submittedName>
</protein>
<reference evidence="1" key="1">
    <citation type="submission" date="2022-11" db="EMBL/GenBank/DDBJ databases">
        <title>Centuries of genome instability and evolution in soft-shell clam transmissible cancer (bioRxiv).</title>
        <authorList>
            <person name="Hart S.F.M."/>
            <person name="Yonemitsu M.A."/>
            <person name="Giersch R.M."/>
            <person name="Beal B.F."/>
            <person name="Arriagada G."/>
            <person name="Davis B.W."/>
            <person name="Ostrander E.A."/>
            <person name="Goff S.P."/>
            <person name="Metzger M.J."/>
        </authorList>
    </citation>
    <scope>NUCLEOTIDE SEQUENCE</scope>
    <source>
        <strain evidence="1">MELC-2E11</strain>
        <tissue evidence="1">Siphon/mantle</tissue>
    </source>
</reference>
<evidence type="ECO:0000313" key="2">
    <source>
        <dbReference type="Proteomes" id="UP001164746"/>
    </source>
</evidence>
<keyword evidence="2" id="KW-1185">Reference proteome</keyword>
<dbReference type="EMBL" id="CP111023">
    <property type="protein sequence ID" value="WAR22116.1"/>
    <property type="molecule type" value="Genomic_DNA"/>
</dbReference>
<evidence type="ECO:0000313" key="1">
    <source>
        <dbReference type="EMBL" id="WAR22116.1"/>
    </source>
</evidence>
<organism evidence="1 2">
    <name type="scientific">Mya arenaria</name>
    <name type="common">Soft-shell clam</name>
    <dbReference type="NCBI Taxonomy" id="6604"/>
    <lineage>
        <taxon>Eukaryota</taxon>
        <taxon>Metazoa</taxon>
        <taxon>Spiralia</taxon>
        <taxon>Lophotrochozoa</taxon>
        <taxon>Mollusca</taxon>
        <taxon>Bivalvia</taxon>
        <taxon>Autobranchia</taxon>
        <taxon>Heteroconchia</taxon>
        <taxon>Euheterodonta</taxon>
        <taxon>Imparidentia</taxon>
        <taxon>Neoheterodontei</taxon>
        <taxon>Myida</taxon>
        <taxon>Myoidea</taxon>
        <taxon>Myidae</taxon>
        <taxon>Mya</taxon>
    </lineage>
</organism>
<proteinExistence type="predicted"/>